<sequence>MHSVSKRFGIVTQVVEVRNRVGDDLESFQVVFHIGILLEATVDGLPEPLEPEVRDPGVNVAGPCRQVEEAYDLVVGVAVLGDVHPSLVLHKVMVQVHDVVDHDHMVPSLEPLQFSRHFPCEPLRPYVVYQFH</sequence>
<dbReference type="AlphaFoldDB" id="A0A9W5WV75"/>
<comment type="caution">
    <text evidence="1">The sequence shown here is derived from an EMBL/GenBank/DDBJ whole genome shotgun (WGS) entry which is preliminary data.</text>
</comment>
<proteinExistence type="predicted"/>
<keyword evidence="2" id="KW-1185">Reference proteome</keyword>
<accession>A0A9W5WV75</accession>
<organism evidence="1 2">
    <name type="scientific">Babesia ovis</name>
    <dbReference type="NCBI Taxonomy" id="5869"/>
    <lineage>
        <taxon>Eukaryota</taxon>
        <taxon>Sar</taxon>
        <taxon>Alveolata</taxon>
        <taxon>Apicomplexa</taxon>
        <taxon>Aconoidasida</taxon>
        <taxon>Piroplasmida</taxon>
        <taxon>Babesiidae</taxon>
        <taxon>Babesia</taxon>
    </lineage>
</organism>
<name>A0A9W5WV75_BABOV</name>
<gene>
    <name evidence="1" type="ORF">BaOVIS_021540</name>
</gene>
<evidence type="ECO:0000313" key="1">
    <source>
        <dbReference type="EMBL" id="GFE54750.1"/>
    </source>
</evidence>
<dbReference type="Proteomes" id="UP001057455">
    <property type="component" value="Unassembled WGS sequence"/>
</dbReference>
<dbReference type="EMBL" id="BLIY01000017">
    <property type="protein sequence ID" value="GFE54750.1"/>
    <property type="molecule type" value="Genomic_DNA"/>
</dbReference>
<reference evidence="1" key="1">
    <citation type="submission" date="2019-12" db="EMBL/GenBank/DDBJ databases">
        <title>Genome sequence of Babesia ovis.</title>
        <authorList>
            <person name="Yamagishi J."/>
            <person name="Sevinc F."/>
            <person name="Xuan X."/>
        </authorList>
    </citation>
    <scope>NUCLEOTIDE SEQUENCE</scope>
    <source>
        <strain evidence="1">Selcuk</strain>
    </source>
</reference>
<protein>
    <submittedName>
        <fullName evidence="1">Methylmalonyl mutase small subunit, putative</fullName>
    </submittedName>
</protein>
<evidence type="ECO:0000313" key="2">
    <source>
        <dbReference type="Proteomes" id="UP001057455"/>
    </source>
</evidence>